<feature type="region of interest" description="Disordered" evidence="2">
    <location>
        <begin position="125"/>
        <end position="159"/>
    </location>
</feature>
<dbReference type="InterPro" id="IPR029191">
    <property type="entry name" value="Uds1"/>
</dbReference>
<feature type="domain" description="Up-regulated during septation protein 1" evidence="3">
    <location>
        <begin position="71"/>
        <end position="200"/>
    </location>
</feature>
<dbReference type="OrthoDB" id="5569911at2759"/>
<reference evidence="6" key="1">
    <citation type="journal article" date="2017" name="Genome Biol.">
        <title>Comparative genomics reveals high biological diversity and specific adaptations in the industrially and medically important fungal genus Aspergillus.</title>
        <authorList>
            <person name="de Vries R.P."/>
            <person name="Riley R."/>
            <person name="Wiebenga A."/>
            <person name="Aguilar-Osorio G."/>
            <person name="Amillis S."/>
            <person name="Uchima C.A."/>
            <person name="Anderluh G."/>
            <person name="Asadollahi M."/>
            <person name="Askin M."/>
            <person name="Barry K."/>
            <person name="Battaglia E."/>
            <person name="Bayram O."/>
            <person name="Benocci T."/>
            <person name="Braus-Stromeyer S.A."/>
            <person name="Caldana C."/>
            <person name="Canovas D."/>
            <person name="Cerqueira G.C."/>
            <person name="Chen F."/>
            <person name="Chen W."/>
            <person name="Choi C."/>
            <person name="Clum A."/>
            <person name="Dos Santos R.A."/>
            <person name="Damasio A.R."/>
            <person name="Diallinas G."/>
            <person name="Emri T."/>
            <person name="Fekete E."/>
            <person name="Flipphi M."/>
            <person name="Freyberg S."/>
            <person name="Gallo A."/>
            <person name="Gournas C."/>
            <person name="Habgood R."/>
            <person name="Hainaut M."/>
            <person name="Harispe M.L."/>
            <person name="Henrissat B."/>
            <person name="Hilden K.S."/>
            <person name="Hope R."/>
            <person name="Hossain A."/>
            <person name="Karabika E."/>
            <person name="Karaffa L."/>
            <person name="Karanyi Z."/>
            <person name="Krasevec N."/>
            <person name="Kuo A."/>
            <person name="Kusch H."/>
            <person name="LaButti K."/>
            <person name="Lagendijk E.L."/>
            <person name="Lapidus A."/>
            <person name="Levasseur A."/>
            <person name="Lindquist E."/>
            <person name="Lipzen A."/>
            <person name="Logrieco A.F."/>
            <person name="MacCabe A."/>
            <person name="Maekelae M.R."/>
            <person name="Malavazi I."/>
            <person name="Melin P."/>
            <person name="Meyer V."/>
            <person name="Mielnichuk N."/>
            <person name="Miskei M."/>
            <person name="Molnar A.P."/>
            <person name="Mule G."/>
            <person name="Ngan C.Y."/>
            <person name="Orejas M."/>
            <person name="Orosz E."/>
            <person name="Ouedraogo J.P."/>
            <person name="Overkamp K.M."/>
            <person name="Park H.-S."/>
            <person name="Perrone G."/>
            <person name="Piumi F."/>
            <person name="Punt P.J."/>
            <person name="Ram A.F."/>
            <person name="Ramon A."/>
            <person name="Rauscher S."/>
            <person name="Record E."/>
            <person name="Riano-Pachon D.M."/>
            <person name="Robert V."/>
            <person name="Roehrig J."/>
            <person name="Ruller R."/>
            <person name="Salamov A."/>
            <person name="Salih N.S."/>
            <person name="Samson R.A."/>
            <person name="Sandor E."/>
            <person name="Sanguinetti M."/>
            <person name="Schuetze T."/>
            <person name="Sepcic K."/>
            <person name="Shelest E."/>
            <person name="Sherlock G."/>
            <person name="Sophianopoulou V."/>
            <person name="Squina F.M."/>
            <person name="Sun H."/>
            <person name="Susca A."/>
            <person name="Todd R.B."/>
            <person name="Tsang A."/>
            <person name="Unkles S.E."/>
            <person name="van de Wiele N."/>
            <person name="van Rossen-Uffink D."/>
            <person name="Oliveira J.V."/>
            <person name="Vesth T.C."/>
            <person name="Visser J."/>
            <person name="Yu J.-H."/>
            <person name="Zhou M."/>
            <person name="Andersen M.R."/>
            <person name="Archer D.B."/>
            <person name="Baker S.E."/>
            <person name="Benoit I."/>
            <person name="Brakhage A.A."/>
            <person name="Braus G.H."/>
            <person name="Fischer R."/>
            <person name="Frisvad J.C."/>
            <person name="Goldman G.H."/>
            <person name="Houbraken J."/>
            <person name="Oakley B."/>
            <person name="Pocsi I."/>
            <person name="Scazzocchio C."/>
            <person name="Seiboth B."/>
            <person name="vanKuyk P.A."/>
            <person name="Wortman J."/>
            <person name="Dyer P.S."/>
            <person name="Grigoriev I.V."/>
        </authorList>
    </citation>
    <scope>NUCLEOTIDE SEQUENCE [LARGE SCALE GENOMIC DNA]</scope>
    <source>
        <strain evidence="6">CBS 506.65</strain>
    </source>
</reference>
<protein>
    <submittedName>
        <fullName evidence="5">Uncharacterized protein</fullName>
    </submittedName>
</protein>
<feature type="region of interest" description="Disordered" evidence="2">
    <location>
        <begin position="469"/>
        <end position="497"/>
    </location>
</feature>
<feature type="coiled-coil region" evidence="1">
    <location>
        <begin position="862"/>
        <end position="924"/>
    </location>
</feature>
<evidence type="ECO:0000313" key="6">
    <source>
        <dbReference type="Proteomes" id="UP000184188"/>
    </source>
</evidence>
<keyword evidence="6" id="KW-1185">Reference proteome</keyword>
<dbReference type="AlphaFoldDB" id="A0A1L9SQP9"/>
<evidence type="ECO:0000259" key="3">
    <source>
        <dbReference type="Pfam" id="PF15456"/>
    </source>
</evidence>
<dbReference type="GeneID" id="34611815"/>
<keyword evidence="1" id="KW-0175">Coiled coil</keyword>
<feature type="coiled-coil region" evidence="1">
    <location>
        <begin position="255"/>
        <end position="282"/>
    </location>
</feature>
<dbReference type="EMBL" id="KV878338">
    <property type="protein sequence ID" value="OJJ49446.1"/>
    <property type="molecule type" value="Genomic_DNA"/>
</dbReference>
<evidence type="ECO:0000256" key="2">
    <source>
        <dbReference type="SAM" id="MobiDB-lite"/>
    </source>
</evidence>
<dbReference type="InterPro" id="IPR056703">
    <property type="entry name" value="DUF7801"/>
</dbReference>
<proteinExistence type="predicted"/>
<dbReference type="VEuPathDB" id="FungiDB:ASPZODRAFT_1482827"/>
<dbReference type="RefSeq" id="XP_022583956.1">
    <property type="nucleotide sequence ID" value="XM_022725350.1"/>
</dbReference>
<dbReference type="STRING" id="1073090.A0A1L9SQP9"/>
<dbReference type="Proteomes" id="UP000184188">
    <property type="component" value="Unassembled WGS sequence"/>
</dbReference>
<evidence type="ECO:0000313" key="5">
    <source>
        <dbReference type="EMBL" id="OJJ49446.1"/>
    </source>
</evidence>
<feature type="domain" description="DUF7801" evidence="4">
    <location>
        <begin position="779"/>
        <end position="927"/>
    </location>
</feature>
<organism evidence="5 6">
    <name type="scientific">Penicilliopsis zonata CBS 506.65</name>
    <dbReference type="NCBI Taxonomy" id="1073090"/>
    <lineage>
        <taxon>Eukaryota</taxon>
        <taxon>Fungi</taxon>
        <taxon>Dikarya</taxon>
        <taxon>Ascomycota</taxon>
        <taxon>Pezizomycotina</taxon>
        <taxon>Eurotiomycetes</taxon>
        <taxon>Eurotiomycetidae</taxon>
        <taxon>Eurotiales</taxon>
        <taxon>Aspergillaceae</taxon>
        <taxon>Penicilliopsis</taxon>
    </lineage>
</organism>
<evidence type="ECO:0000259" key="4">
    <source>
        <dbReference type="Pfam" id="PF25078"/>
    </source>
</evidence>
<feature type="coiled-coil region" evidence="1">
    <location>
        <begin position="161"/>
        <end position="188"/>
    </location>
</feature>
<evidence type="ECO:0000256" key="1">
    <source>
        <dbReference type="SAM" id="Coils"/>
    </source>
</evidence>
<name>A0A1L9SQP9_9EURO</name>
<dbReference type="Pfam" id="PF25078">
    <property type="entry name" value="DUF7801"/>
    <property type="match status" value="1"/>
</dbReference>
<accession>A0A1L9SQP9</accession>
<sequence length="980" mass="108774">MNITGLHDSLSSYGESSYLPSTAFAGPAKLGLGDYQTASEPGNEETLPYNALNPVHSRSSAVPDANDPIVMYLLTENAIGDSRNYEILSIDDVESLKKEHVFLTSRVESTRRKLALETKLRDAARSLSRLHQPKSIHHNDPGYENGGSPGYDTSESTDEELNLSIRKCEDLAQELSKLERRKHDTHQRLLEHTAGILQLTHKGLKKNLKNGMPRTPESIYSNTRGSAYGFDNRSMYKAPENLEDFGPNSKRALENSSSLNSLQSTERRLEELSARVRDMVTQANSPDEIQLFPQSSSNGGPVNPTASIEAHLAYIESCLASLSPYQAGGGGSDPNNIPHHTVEGLHEINARLHHVLAESGLSRSPTIPPPPEPMEGGLQEQLSYANTGVDSLQNRIDGLLEQKSILTTQIQQQRELNSKSDAERDAHIADLVEQLSLARKDLELSDREHQATRDELSLVMEQFDSVRQEMTLEDQKRSSKDSSALNSEREARAKAESDISRLESLLEQLQVETRAHTEEATEARARAEEELAHMEATLEEVRTDAESRVVEATALRAEAEDEISRLQAALEQVQSESDAQLREAVDARVRAEQELAHLEATLEDVRAHSDSHAVEATTLQAQAEEVSRLQAALEQVHSETDARLKEATEARARAEEELAHMEATLEEVRADADSRTVEATTLRAEAEGEVSRLQAALEQAHSETDAQLKEALEARARAEQELAQMEATLEEVRADADSHAVEATALRAQAEGEVSRLQAALEQAQAETGDQLKEAIEARDLAEEKANRLQAELTELEGEIVRAQTELTVVKAELDGAYGTRAQRAAEVAANPAIQMEIDYLNTRNLELTEELATLRGRSDVNSDLQQRVELLEKELRETLDDYEVMTKSSIEFEKEREGFESIIDGLRDRCESLETQLSEERINGMGLHSPATSVGRDGPSETTSTMVLKNEFKKMMRDTRSENIRILKNVDDSRHWFAV</sequence>
<gene>
    <name evidence="5" type="ORF">ASPZODRAFT_1482827</name>
</gene>
<feature type="compositionally biased region" description="Basic and acidic residues" evidence="2">
    <location>
        <begin position="487"/>
        <end position="497"/>
    </location>
</feature>
<dbReference type="Pfam" id="PF15456">
    <property type="entry name" value="Uds1"/>
    <property type="match status" value="1"/>
</dbReference>